<feature type="compositionally biased region" description="Acidic residues" evidence="2">
    <location>
        <begin position="420"/>
        <end position="429"/>
    </location>
</feature>
<dbReference type="InterPro" id="IPR004474">
    <property type="entry name" value="LytR_CpsA_psr"/>
</dbReference>
<comment type="similarity">
    <text evidence="1">Belongs to the LytR/CpsA/Psr (LCP) family.</text>
</comment>
<evidence type="ECO:0000313" key="4">
    <source>
        <dbReference type="EMBL" id="XBX73946.1"/>
    </source>
</evidence>
<reference evidence="4" key="2">
    <citation type="submission" date="2024-06" db="EMBL/GenBank/DDBJ databases">
        <authorList>
            <person name="Petrova K.O."/>
            <person name="Toshchakov S.V."/>
            <person name="Boltjanskaja Y.V."/>
            <person name="Kevbrin V."/>
        </authorList>
    </citation>
    <scope>NUCLEOTIDE SEQUENCE</scope>
    <source>
        <strain evidence="4">Z-910T</strain>
    </source>
</reference>
<protein>
    <submittedName>
        <fullName evidence="4">LCP family protein</fullName>
    </submittedName>
</protein>
<proteinExistence type="inferred from homology"/>
<accession>A0AAU7VJB7</accession>
<dbReference type="PANTHER" id="PTHR33392:SF6">
    <property type="entry name" value="POLYISOPRENYL-TEICHOIC ACID--PEPTIDOGLYCAN TEICHOIC ACID TRANSFERASE TAGU"/>
    <property type="match status" value="1"/>
</dbReference>
<dbReference type="PANTHER" id="PTHR33392">
    <property type="entry name" value="POLYISOPRENYL-TEICHOIC ACID--PEPTIDOGLYCAN TEICHOIC ACID TRANSFERASE TAGU"/>
    <property type="match status" value="1"/>
</dbReference>
<feature type="compositionally biased region" description="Basic and acidic residues" evidence="2">
    <location>
        <begin position="384"/>
        <end position="419"/>
    </location>
</feature>
<feature type="compositionally biased region" description="Acidic residues" evidence="2">
    <location>
        <begin position="360"/>
        <end position="371"/>
    </location>
</feature>
<dbReference type="InterPro" id="IPR050922">
    <property type="entry name" value="LytR/CpsA/Psr_CW_biosynth"/>
</dbReference>
<evidence type="ECO:0000259" key="3">
    <source>
        <dbReference type="Pfam" id="PF03816"/>
    </source>
</evidence>
<dbReference type="NCBIfam" id="TIGR00350">
    <property type="entry name" value="lytR_cpsA_psr"/>
    <property type="match status" value="1"/>
</dbReference>
<dbReference type="RefSeq" id="WP_350342707.1">
    <property type="nucleotide sequence ID" value="NZ_CP158367.1"/>
</dbReference>
<gene>
    <name evidence="4" type="ORF">PRVXT_001964</name>
</gene>
<reference evidence="4" key="1">
    <citation type="journal article" date="2013" name="Extremophiles">
        <title>Proteinivorax tanatarense gen. nov., sp. nov., an anaerobic, haloalkaliphilic, proteolytic bacterium isolated from a decaying algal bloom, and proposal of Proteinivoraceae fam. nov.</title>
        <authorList>
            <person name="Kevbrin V."/>
            <person name="Boltyanskaya Y."/>
            <person name="Zhilina T."/>
            <person name="Kolganova T."/>
            <person name="Lavrentjeva E."/>
            <person name="Kuznetsov B."/>
        </authorList>
    </citation>
    <scope>NUCLEOTIDE SEQUENCE</scope>
    <source>
        <strain evidence="4">Z-910T</strain>
    </source>
</reference>
<feature type="compositionally biased region" description="Acidic residues" evidence="2">
    <location>
        <begin position="438"/>
        <end position="450"/>
    </location>
</feature>
<sequence length="450" mass="51530">MKKNLKKLGEFISSNIQRIAIFIMSIIILSSVAYGAQFANQAHNIGSAFEVYSPAGVGEIEGEELDPEEVLGSFVNIAFLGFDESDSREDTFYRPDTLFVASIDIEKNTVDVINIPRDSYVQIANRGGHKDKINHAFYYGQRFGDGVDIESRKEEGLRYTMETMSWVLSDIPIHNYVTVDMDGAEEIIDLIGGVEFYVPGDVYNYRGTRKRLQQGKQVLDGEKFMYLARDRTSLNSNDFERIEMQNQLMKAAFEQMMQANMIPKIPQLYRQVNHMVDTDLTVAQITALTLVANQIDLNNDINFHTLRGSTARDNNGISYVMLDEHQRVSVIKEVFGIESSWRTIVMQNPWVEEDHRTEEKDDPTEENDEHNEDVKDQDLEEDKDGDKNRENDETGKDDDKDKDDGKDKNEDQDKDKDTDDDKSEDDEKDKDDGKDDGDKDSEENEDEENV</sequence>
<feature type="domain" description="Cell envelope-related transcriptional attenuator" evidence="3">
    <location>
        <begin position="94"/>
        <end position="257"/>
    </location>
</feature>
<evidence type="ECO:0000256" key="2">
    <source>
        <dbReference type="SAM" id="MobiDB-lite"/>
    </source>
</evidence>
<feature type="region of interest" description="Disordered" evidence="2">
    <location>
        <begin position="352"/>
        <end position="450"/>
    </location>
</feature>
<dbReference type="Pfam" id="PF03816">
    <property type="entry name" value="LytR_cpsA_psr"/>
    <property type="match status" value="1"/>
</dbReference>
<dbReference type="Gene3D" id="3.40.630.190">
    <property type="entry name" value="LCP protein"/>
    <property type="match status" value="1"/>
</dbReference>
<evidence type="ECO:0000256" key="1">
    <source>
        <dbReference type="ARBA" id="ARBA00006068"/>
    </source>
</evidence>
<dbReference type="AlphaFoldDB" id="A0AAU7VJB7"/>
<name>A0AAU7VJB7_9FIRM</name>
<organism evidence="4">
    <name type="scientific">Proteinivorax tanatarense</name>
    <dbReference type="NCBI Taxonomy" id="1260629"/>
    <lineage>
        <taxon>Bacteria</taxon>
        <taxon>Bacillati</taxon>
        <taxon>Bacillota</taxon>
        <taxon>Clostridia</taxon>
        <taxon>Eubacteriales</taxon>
        <taxon>Proteinivoracaceae</taxon>
        <taxon>Proteinivorax</taxon>
    </lineage>
</organism>
<dbReference type="EMBL" id="CP158367">
    <property type="protein sequence ID" value="XBX73946.1"/>
    <property type="molecule type" value="Genomic_DNA"/>
</dbReference>